<keyword evidence="4" id="KW-1185">Reference proteome</keyword>
<dbReference type="InterPro" id="IPR057666">
    <property type="entry name" value="DrpA_SLOG"/>
</dbReference>
<dbReference type="GO" id="GO:0009294">
    <property type="term" value="P:DNA-mediated transformation"/>
    <property type="evidence" value="ECO:0007669"/>
    <property type="project" value="InterPro"/>
</dbReference>
<proteinExistence type="inferred from homology"/>
<evidence type="ECO:0000259" key="2">
    <source>
        <dbReference type="Pfam" id="PF02481"/>
    </source>
</evidence>
<dbReference type="Pfam" id="PF02481">
    <property type="entry name" value="DNA_processg_A"/>
    <property type="match status" value="1"/>
</dbReference>
<dbReference type="RefSeq" id="WP_154326537.1">
    <property type="nucleotide sequence ID" value="NZ_CP045696.1"/>
</dbReference>
<organism evidence="3 4">
    <name type="scientific">Sodaliphilus pleomorphus</name>
    <dbReference type="NCBI Taxonomy" id="2606626"/>
    <lineage>
        <taxon>Bacteria</taxon>
        <taxon>Pseudomonadati</taxon>
        <taxon>Bacteroidota</taxon>
        <taxon>Bacteroidia</taxon>
        <taxon>Bacteroidales</taxon>
        <taxon>Muribaculaceae</taxon>
        <taxon>Sodaliphilus</taxon>
    </lineage>
</organism>
<evidence type="ECO:0000256" key="1">
    <source>
        <dbReference type="ARBA" id="ARBA00006525"/>
    </source>
</evidence>
<dbReference type="SUPFAM" id="SSF102405">
    <property type="entry name" value="MCP/YpsA-like"/>
    <property type="match status" value="1"/>
</dbReference>
<feature type="domain" description="Smf/DprA SLOG" evidence="2">
    <location>
        <begin position="81"/>
        <end position="293"/>
    </location>
</feature>
<dbReference type="PANTHER" id="PTHR43022:SF1">
    <property type="entry name" value="PROTEIN SMF"/>
    <property type="match status" value="1"/>
</dbReference>
<name>A0A6L5XEN1_9BACT</name>
<dbReference type="InterPro" id="IPR003488">
    <property type="entry name" value="DprA"/>
</dbReference>
<dbReference type="Gene3D" id="1.10.10.10">
    <property type="entry name" value="Winged helix-like DNA-binding domain superfamily/Winged helix DNA-binding domain"/>
    <property type="match status" value="1"/>
</dbReference>
<comment type="caution">
    <text evidence="3">The sequence shown here is derived from an EMBL/GenBank/DDBJ whole genome shotgun (WGS) entry which is preliminary data.</text>
</comment>
<dbReference type="AlphaFoldDB" id="A0A6L5XEN1"/>
<evidence type="ECO:0000313" key="4">
    <source>
        <dbReference type="Proteomes" id="UP000483362"/>
    </source>
</evidence>
<protein>
    <submittedName>
        <fullName evidence="3">DNA-protecting protein DprA</fullName>
    </submittedName>
</protein>
<dbReference type="Proteomes" id="UP000483362">
    <property type="component" value="Unassembled WGS sequence"/>
</dbReference>
<dbReference type="PANTHER" id="PTHR43022">
    <property type="entry name" value="PROTEIN SMF"/>
    <property type="match status" value="1"/>
</dbReference>
<dbReference type="NCBIfam" id="TIGR00732">
    <property type="entry name" value="dprA"/>
    <property type="match status" value="1"/>
</dbReference>
<dbReference type="Gene3D" id="3.40.50.450">
    <property type="match status" value="1"/>
</dbReference>
<gene>
    <name evidence="3" type="primary">dprA</name>
    <name evidence="3" type="ORF">FYJ29_05470</name>
</gene>
<reference evidence="3 4" key="1">
    <citation type="submission" date="2019-08" db="EMBL/GenBank/DDBJ databases">
        <title>In-depth cultivation of the pig gut microbiome towards novel bacterial diversity and tailored functional studies.</title>
        <authorList>
            <person name="Wylensek D."/>
            <person name="Hitch T.C.A."/>
            <person name="Clavel T."/>
        </authorList>
    </citation>
    <scope>NUCLEOTIDE SEQUENCE [LARGE SCALE GENOMIC DNA]</scope>
    <source>
        <strain evidence="3 4">Oil-RF-744-WCA-WT-10</strain>
    </source>
</reference>
<dbReference type="EMBL" id="VULT01000006">
    <property type="protein sequence ID" value="MSS17212.1"/>
    <property type="molecule type" value="Genomic_DNA"/>
</dbReference>
<sequence length="370" mass="40999">MNDIDLTYRIAFGMIRSMGVDLAQKFLAVIPSEKDFFDMPDAELQAITSSRSRITEKSYRNACLEKAQHELDFIEKNGIAVTYFTDSNYPRRLLNASDSPIVLFSLGTCNLNAQHVVSIVGTRRCTEYGRHYCTALVQQLTEQLDDVVIVSGLAYGTDITAHRAAMKCDVPTVAVQACGLNKIYPAEHRNDAVEIVRRGGAIVSDYTSQDTLHRGNFVARNRIIAGLSDCTIVVESAEKGGSLITAHIAQSYDRDVFALPGRVGDEYSKGCNRLIQNNQAMLITCADDLINAMRWESKKSNKPTAELEMFPSLNAEEQKVVDIIRQAGDIHINTLAERAGMPVYRIMSTVVELDCRGIIITLPGCRYTMA</sequence>
<comment type="similarity">
    <text evidence="1">Belongs to the DprA/Smf family.</text>
</comment>
<dbReference type="InterPro" id="IPR036388">
    <property type="entry name" value="WH-like_DNA-bd_sf"/>
</dbReference>
<accession>A0A6L5XEN1</accession>
<evidence type="ECO:0000313" key="3">
    <source>
        <dbReference type="EMBL" id="MSS17212.1"/>
    </source>
</evidence>